<dbReference type="EMBL" id="OE839449">
    <property type="protein sequence ID" value="CAD7587267.1"/>
    <property type="molecule type" value="Genomic_DNA"/>
</dbReference>
<name>A0A7R9JQ98_TIMGE</name>
<feature type="region of interest" description="Disordered" evidence="1">
    <location>
        <begin position="1"/>
        <end position="32"/>
    </location>
</feature>
<accession>A0A7R9JQ98</accession>
<reference evidence="2" key="1">
    <citation type="submission" date="2020-11" db="EMBL/GenBank/DDBJ databases">
        <authorList>
            <person name="Tran Van P."/>
        </authorList>
    </citation>
    <scope>NUCLEOTIDE SEQUENCE</scope>
</reference>
<evidence type="ECO:0000313" key="2">
    <source>
        <dbReference type="EMBL" id="CAD7587267.1"/>
    </source>
</evidence>
<protein>
    <submittedName>
        <fullName evidence="2">Uncharacterized protein</fullName>
    </submittedName>
</protein>
<evidence type="ECO:0000256" key="1">
    <source>
        <dbReference type="SAM" id="MobiDB-lite"/>
    </source>
</evidence>
<organism evidence="2">
    <name type="scientific">Timema genevievae</name>
    <name type="common">Walking stick</name>
    <dbReference type="NCBI Taxonomy" id="629358"/>
    <lineage>
        <taxon>Eukaryota</taxon>
        <taxon>Metazoa</taxon>
        <taxon>Ecdysozoa</taxon>
        <taxon>Arthropoda</taxon>
        <taxon>Hexapoda</taxon>
        <taxon>Insecta</taxon>
        <taxon>Pterygota</taxon>
        <taxon>Neoptera</taxon>
        <taxon>Polyneoptera</taxon>
        <taxon>Phasmatodea</taxon>
        <taxon>Timematodea</taxon>
        <taxon>Timematoidea</taxon>
        <taxon>Timematidae</taxon>
        <taxon>Timema</taxon>
    </lineage>
</organism>
<gene>
    <name evidence="2" type="ORF">TGEB3V08_LOCUS1480</name>
</gene>
<feature type="region of interest" description="Disordered" evidence="1">
    <location>
        <begin position="85"/>
        <end position="105"/>
    </location>
</feature>
<sequence length="210" mass="23881">MLNSGDSDRPRDSPRRRHRETNEDTRPHQRTMSRNIDIEGLLILLCEENYTIKTRFGGRVVQRATLAELRRLDLEEANPHFRRGRVEKPFRRNHPSSPDRGSNLDLPVFGSLAQHVTSALDNYATEADYRLGSNHRPPERILTSTRPHVSEMKSNKIRLVDWPPLLHASGGNYLSTRAISVACLSLCVWGRIASSRSDLGNVLLSDILVR</sequence>
<dbReference type="AlphaFoldDB" id="A0A7R9JQ98"/>
<proteinExistence type="predicted"/>
<feature type="compositionally biased region" description="Basic and acidic residues" evidence="1">
    <location>
        <begin position="1"/>
        <end position="13"/>
    </location>
</feature>